<feature type="transmembrane region" description="Helical" evidence="1">
    <location>
        <begin position="6"/>
        <end position="22"/>
    </location>
</feature>
<dbReference type="EMBL" id="LR134479">
    <property type="protein sequence ID" value="VEI22374.1"/>
    <property type="molecule type" value="Genomic_DNA"/>
</dbReference>
<dbReference type="Proteomes" id="UP000282386">
    <property type="component" value="Chromosome"/>
</dbReference>
<proteinExistence type="predicted"/>
<feature type="transmembrane region" description="Helical" evidence="1">
    <location>
        <begin position="70"/>
        <end position="90"/>
    </location>
</feature>
<protein>
    <submittedName>
        <fullName evidence="2">Uncharacterized protein</fullName>
    </submittedName>
</protein>
<keyword evidence="1" id="KW-0472">Membrane</keyword>
<reference evidence="2 3" key="1">
    <citation type="submission" date="2018-12" db="EMBL/GenBank/DDBJ databases">
        <authorList>
            <consortium name="Pathogen Informatics"/>
        </authorList>
    </citation>
    <scope>NUCLEOTIDE SEQUENCE [LARGE SCALE GENOMIC DNA]</scope>
    <source>
        <strain evidence="2 3">NCTC10207</strain>
    </source>
</reference>
<keyword evidence="1" id="KW-1133">Transmembrane helix</keyword>
<dbReference type="RefSeq" id="WP_126499642.1">
    <property type="nucleotide sequence ID" value="NZ_LR134479.1"/>
</dbReference>
<gene>
    <name evidence="2" type="ORF">NCTC10207_00449</name>
</gene>
<evidence type="ECO:0000313" key="2">
    <source>
        <dbReference type="EMBL" id="VEI22374.1"/>
    </source>
</evidence>
<evidence type="ECO:0000313" key="3">
    <source>
        <dbReference type="Proteomes" id="UP000282386"/>
    </source>
</evidence>
<accession>A0A7Z9A3M1</accession>
<organism evidence="2 3">
    <name type="scientific">Rothia aeria</name>
    <dbReference type="NCBI Taxonomy" id="172042"/>
    <lineage>
        <taxon>Bacteria</taxon>
        <taxon>Bacillati</taxon>
        <taxon>Actinomycetota</taxon>
        <taxon>Actinomycetes</taxon>
        <taxon>Micrococcales</taxon>
        <taxon>Micrococcaceae</taxon>
        <taxon>Rothia</taxon>
    </lineage>
</organism>
<feature type="transmembrane region" description="Helical" evidence="1">
    <location>
        <begin position="43"/>
        <end position="64"/>
    </location>
</feature>
<dbReference type="AlphaFoldDB" id="A0A7Z9A3M1"/>
<keyword evidence="1" id="KW-0812">Transmembrane</keyword>
<sequence>MAVTIYIIISIIFLVIVMAGVARCYVEEEDVPQRYRSRWFPKYLWLIISLFLIPINIGTAVLVFDGSGRQNIFALIILMIITCPIVYTYLSEEFSYFEVYDTYIIVNDLGYPKKIIYYQDVDGWKYLGYSSSSRSEQIQFCGSNGEYLYNFYMYSDDKYVSKLLSPIIYRMEKGEFPSWDIQEEIYGSLCADYPEYAACETDAEIAIEYLKRHPAVSGLTGEGTCVSHDEAEGEKQ</sequence>
<evidence type="ECO:0000256" key="1">
    <source>
        <dbReference type="SAM" id="Phobius"/>
    </source>
</evidence>
<name>A0A7Z9A3M1_9MICC</name>